<evidence type="ECO:0000313" key="1">
    <source>
        <dbReference type="EMBL" id="KAF8786651.1"/>
    </source>
</evidence>
<protein>
    <submittedName>
        <fullName evidence="1">Uncharacterized protein</fullName>
    </submittedName>
</protein>
<gene>
    <name evidence="1" type="ORF">HNY73_008338</name>
</gene>
<accession>A0A8T0F720</accession>
<name>A0A8T0F720_ARGBR</name>
<comment type="caution">
    <text evidence="1">The sequence shown here is derived from an EMBL/GenBank/DDBJ whole genome shotgun (WGS) entry which is preliminary data.</text>
</comment>
<reference evidence="1" key="1">
    <citation type="journal article" date="2020" name="bioRxiv">
        <title>Chromosome-level reference genome of the European wasp spider Argiope bruennichi: a resource for studies on range expansion and evolutionary adaptation.</title>
        <authorList>
            <person name="Sheffer M.M."/>
            <person name="Hoppe A."/>
            <person name="Krehenwinkel H."/>
            <person name="Uhl G."/>
            <person name="Kuss A.W."/>
            <person name="Jensen L."/>
            <person name="Jensen C."/>
            <person name="Gillespie R.G."/>
            <person name="Hoff K.J."/>
            <person name="Prost S."/>
        </authorList>
    </citation>
    <scope>NUCLEOTIDE SEQUENCE</scope>
</reference>
<keyword evidence="2" id="KW-1185">Reference proteome</keyword>
<dbReference type="EMBL" id="JABXBU010000015">
    <property type="protein sequence ID" value="KAF8786651.1"/>
    <property type="molecule type" value="Genomic_DNA"/>
</dbReference>
<dbReference type="Proteomes" id="UP000807504">
    <property type="component" value="Unassembled WGS sequence"/>
</dbReference>
<proteinExistence type="predicted"/>
<organism evidence="1 2">
    <name type="scientific">Argiope bruennichi</name>
    <name type="common">Wasp spider</name>
    <name type="synonym">Aranea bruennichi</name>
    <dbReference type="NCBI Taxonomy" id="94029"/>
    <lineage>
        <taxon>Eukaryota</taxon>
        <taxon>Metazoa</taxon>
        <taxon>Ecdysozoa</taxon>
        <taxon>Arthropoda</taxon>
        <taxon>Chelicerata</taxon>
        <taxon>Arachnida</taxon>
        <taxon>Araneae</taxon>
        <taxon>Araneomorphae</taxon>
        <taxon>Entelegynae</taxon>
        <taxon>Araneoidea</taxon>
        <taxon>Araneidae</taxon>
        <taxon>Argiope</taxon>
    </lineage>
</organism>
<sequence>MCRRFWGMCVQCGSVSVGRCGECVCSVVKVKGRSDGVGNVCAVWKWVGRTVWGMCVQCGSGSVGRCGECVWSVEVGRSDGVGNECGVWKWVGR</sequence>
<evidence type="ECO:0000313" key="2">
    <source>
        <dbReference type="Proteomes" id="UP000807504"/>
    </source>
</evidence>
<reference evidence="1" key="2">
    <citation type="submission" date="2020-06" db="EMBL/GenBank/DDBJ databases">
        <authorList>
            <person name="Sheffer M."/>
        </authorList>
    </citation>
    <scope>NUCLEOTIDE SEQUENCE</scope>
</reference>
<dbReference type="AlphaFoldDB" id="A0A8T0F720"/>